<dbReference type="PANTHER" id="PTHR22617">
    <property type="entry name" value="CHEMOTAXIS SENSOR HISTIDINE KINASE-RELATED"/>
    <property type="match status" value="1"/>
</dbReference>
<dbReference type="AlphaFoldDB" id="A0A2X3DKS3"/>
<gene>
    <name evidence="2" type="primary">cheW</name>
    <name evidence="2" type="ORF">NCTC13102_01329</name>
</gene>
<dbReference type="RefSeq" id="WP_112058726.1">
    <property type="nucleotide sequence ID" value="NZ_UAWL01000006.1"/>
</dbReference>
<dbReference type="SMART" id="SM00260">
    <property type="entry name" value="CheW"/>
    <property type="match status" value="1"/>
</dbReference>
<dbReference type="InterPro" id="IPR039315">
    <property type="entry name" value="CheW"/>
</dbReference>
<dbReference type="PROSITE" id="PS50851">
    <property type="entry name" value="CHEW"/>
    <property type="match status" value="1"/>
</dbReference>
<dbReference type="GO" id="GO:0006935">
    <property type="term" value="P:chemotaxis"/>
    <property type="evidence" value="ECO:0007669"/>
    <property type="project" value="InterPro"/>
</dbReference>
<proteinExistence type="predicted"/>
<dbReference type="GO" id="GO:0007165">
    <property type="term" value="P:signal transduction"/>
    <property type="evidence" value="ECO:0007669"/>
    <property type="project" value="InterPro"/>
</dbReference>
<dbReference type="EMBL" id="UAWL01000006">
    <property type="protein sequence ID" value="SQB98860.1"/>
    <property type="molecule type" value="Genomic_DNA"/>
</dbReference>
<dbReference type="Pfam" id="PF01584">
    <property type="entry name" value="CheW"/>
    <property type="match status" value="1"/>
</dbReference>
<sequence length="169" mass="18839">MSDDKMKNIFKQQRQQLTSTSSGQDDADEVLQVIGFVVGNEEFSVPILNVIEIVKPIEYTRVPGTPPYVLGVFNLRGNVYPLINLRLKFGMQAIKQDKDTRYLVIRQNDDIAGFVIDKLTAAITLPQSVIDPVPETLANDQAGLISGVGKQEDHLITILKIDALLKRDF</sequence>
<dbReference type="GO" id="GO:0005829">
    <property type="term" value="C:cytosol"/>
    <property type="evidence" value="ECO:0007669"/>
    <property type="project" value="TreeGrafter"/>
</dbReference>
<dbReference type="CDD" id="cd00732">
    <property type="entry name" value="CheW"/>
    <property type="match status" value="1"/>
</dbReference>
<reference evidence="2 3" key="1">
    <citation type="submission" date="2018-06" db="EMBL/GenBank/DDBJ databases">
        <authorList>
            <consortium name="Pathogen Informatics"/>
            <person name="Doyle S."/>
        </authorList>
    </citation>
    <scope>NUCLEOTIDE SEQUENCE [LARGE SCALE GENOMIC DNA]</scope>
    <source>
        <strain evidence="2 3">NCTC13102</strain>
    </source>
</reference>
<evidence type="ECO:0000313" key="2">
    <source>
        <dbReference type="EMBL" id="SQB98860.1"/>
    </source>
</evidence>
<dbReference type="Proteomes" id="UP000250166">
    <property type="component" value="Unassembled WGS sequence"/>
</dbReference>
<evidence type="ECO:0000313" key="3">
    <source>
        <dbReference type="Proteomes" id="UP000250166"/>
    </source>
</evidence>
<dbReference type="SUPFAM" id="SSF50341">
    <property type="entry name" value="CheW-like"/>
    <property type="match status" value="1"/>
</dbReference>
<protein>
    <submittedName>
        <fullName evidence="2">Chemotaxis protein CheW</fullName>
    </submittedName>
</protein>
<dbReference type="Gene3D" id="2.40.50.180">
    <property type="entry name" value="CheA-289, Domain 4"/>
    <property type="match status" value="1"/>
</dbReference>
<dbReference type="InterPro" id="IPR002545">
    <property type="entry name" value="CheW-lke_dom"/>
</dbReference>
<dbReference type="InterPro" id="IPR036061">
    <property type="entry name" value="CheW-like_dom_sf"/>
</dbReference>
<organism evidence="2 3">
    <name type="scientific">Helicobacter fennelliae</name>
    <dbReference type="NCBI Taxonomy" id="215"/>
    <lineage>
        <taxon>Bacteria</taxon>
        <taxon>Pseudomonadati</taxon>
        <taxon>Campylobacterota</taxon>
        <taxon>Epsilonproteobacteria</taxon>
        <taxon>Campylobacterales</taxon>
        <taxon>Helicobacteraceae</taxon>
        <taxon>Helicobacter</taxon>
    </lineage>
</organism>
<feature type="domain" description="CheW-like" evidence="1">
    <location>
        <begin position="30"/>
        <end position="169"/>
    </location>
</feature>
<evidence type="ECO:0000259" key="1">
    <source>
        <dbReference type="PROSITE" id="PS50851"/>
    </source>
</evidence>
<accession>A0A2X3DKS3</accession>
<dbReference type="PANTHER" id="PTHR22617:SF23">
    <property type="entry name" value="CHEMOTAXIS PROTEIN CHEW"/>
    <property type="match status" value="1"/>
</dbReference>
<name>A0A2X3DKS3_9HELI</name>
<dbReference type="Gene3D" id="2.30.30.40">
    <property type="entry name" value="SH3 Domains"/>
    <property type="match status" value="1"/>
</dbReference>